<name>A0A2G9IAS1_9LAMI</name>
<accession>A0A2G9IAS1</accession>
<reference evidence="3" key="1">
    <citation type="journal article" date="2018" name="Gigascience">
        <title>Genome assembly of the Pink Ipe (Handroanthus impetiginosus, Bignoniaceae), a highly valued, ecologically keystone Neotropical timber forest tree.</title>
        <authorList>
            <person name="Silva-Junior O.B."/>
            <person name="Grattapaglia D."/>
            <person name="Novaes E."/>
            <person name="Collevatti R.G."/>
        </authorList>
    </citation>
    <scope>NUCLEOTIDE SEQUENCE [LARGE SCALE GENOMIC DNA]</scope>
    <source>
        <strain evidence="3">cv. UFG-1</strain>
    </source>
</reference>
<keyword evidence="3" id="KW-1185">Reference proteome</keyword>
<dbReference type="AlphaFoldDB" id="A0A2G9IAS1"/>
<proteinExistence type="predicted"/>
<dbReference type="STRING" id="429701.A0A2G9IAS1"/>
<sequence length="107" mass="12562">MASVNLSSFLYAFFLLQTLYTVVGWGSIDPTKGFISQHLNESNLVIQRPYDVPENQRYSFKNGVHKLWVFKTDKPHSPISKTNPRTEIRIHKFEIKHSLIEIFLWEP</sequence>
<dbReference type="OrthoDB" id="682986at2759"/>
<comment type="caution">
    <text evidence="2">The sequence shown here is derived from an EMBL/GenBank/DDBJ whole genome shotgun (WGS) entry which is preliminary data.</text>
</comment>
<evidence type="ECO:0000313" key="2">
    <source>
        <dbReference type="EMBL" id="PIN26844.1"/>
    </source>
</evidence>
<dbReference type="Proteomes" id="UP000231279">
    <property type="component" value="Unassembled WGS sequence"/>
</dbReference>
<organism evidence="2 3">
    <name type="scientific">Handroanthus impetiginosus</name>
    <dbReference type="NCBI Taxonomy" id="429701"/>
    <lineage>
        <taxon>Eukaryota</taxon>
        <taxon>Viridiplantae</taxon>
        <taxon>Streptophyta</taxon>
        <taxon>Embryophyta</taxon>
        <taxon>Tracheophyta</taxon>
        <taxon>Spermatophyta</taxon>
        <taxon>Magnoliopsida</taxon>
        <taxon>eudicotyledons</taxon>
        <taxon>Gunneridae</taxon>
        <taxon>Pentapetalae</taxon>
        <taxon>asterids</taxon>
        <taxon>lamiids</taxon>
        <taxon>Lamiales</taxon>
        <taxon>Bignoniaceae</taxon>
        <taxon>Crescentiina</taxon>
        <taxon>Tabebuia alliance</taxon>
        <taxon>Handroanthus</taxon>
    </lineage>
</organism>
<feature type="chain" id="PRO_5013816099" evidence="1">
    <location>
        <begin position="25"/>
        <end position="107"/>
    </location>
</feature>
<evidence type="ECO:0000313" key="3">
    <source>
        <dbReference type="Proteomes" id="UP000231279"/>
    </source>
</evidence>
<evidence type="ECO:0000256" key="1">
    <source>
        <dbReference type="SAM" id="SignalP"/>
    </source>
</evidence>
<protein>
    <submittedName>
        <fullName evidence="2">Uncharacterized protein</fullName>
    </submittedName>
</protein>
<feature type="signal peptide" evidence="1">
    <location>
        <begin position="1"/>
        <end position="24"/>
    </location>
</feature>
<keyword evidence="1" id="KW-0732">Signal</keyword>
<gene>
    <name evidence="2" type="ORF">CDL12_00388</name>
</gene>
<dbReference type="PANTHER" id="PTHR33681:SF4">
    <property type="entry name" value="OS12G0171100 PROTEIN"/>
    <property type="match status" value="1"/>
</dbReference>
<dbReference type="EMBL" id="NKXS01000039">
    <property type="protein sequence ID" value="PIN26844.1"/>
    <property type="molecule type" value="Genomic_DNA"/>
</dbReference>
<dbReference type="PANTHER" id="PTHR33681">
    <property type="entry name" value="BINDING PROTEIN, PUTATIVE, EXPRESSED-RELATED"/>
    <property type="match status" value="1"/>
</dbReference>